<feature type="domain" description="G-protein coupled receptors family 2 profile 2" evidence="8">
    <location>
        <begin position="868"/>
        <end position="1120"/>
    </location>
</feature>
<evidence type="ECO:0000256" key="4">
    <source>
        <dbReference type="ARBA" id="ARBA00023136"/>
    </source>
</evidence>
<dbReference type="GO" id="GO:0004930">
    <property type="term" value="F:G protein-coupled receptor activity"/>
    <property type="evidence" value="ECO:0007669"/>
    <property type="project" value="InterPro"/>
</dbReference>
<organism evidence="9 10">
    <name type="scientific">Plakobranchus ocellatus</name>
    <dbReference type="NCBI Taxonomy" id="259542"/>
    <lineage>
        <taxon>Eukaryota</taxon>
        <taxon>Metazoa</taxon>
        <taxon>Spiralia</taxon>
        <taxon>Lophotrochozoa</taxon>
        <taxon>Mollusca</taxon>
        <taxon>Gastropoda</taxon>
        <taxon>Heterobranchia</taxon>
        <taxon>Euthyneura</taxon>
        <taxon>Panpulmonata</taxon>
        <taxon>Sacoglossa</taxon>
        <taxon>Placobranchoidea</taxon>
        <taxon>Plakobranchidae</taxon>
        <taxon>Plakobranchus</taxon>
    </lineage>
</organism>
<feature type="transmembrane region" description="Helical" evidence="6">
    <location>
        <begin position="936"/>
        <end position="957"/>
    </location>
</feature>
<keyword evidence="7" id="KW-0732">Signal</keyword>
<feature type="compositionally biased region" description="Basic and acidic residues" evidence="5">
    <location>
        <begin position="293"/>
        <end position="309"/>
    </location>
</feature>
<feature type="compositionally biased region" description="Polar residues" evidence="5">
    <location>
        <begin position="1201"/>
        <end position="1210"/>
    </location>
</feature>
<reference evidence="9 10" key="1">
    <citation type="journal article" date="2021" name="Elife">
        <title>Chloroplast acquisition without the gene transfer in kleptoplastic sea slugs, Plakobranchus ocellatus.</title>
        <authorList>
            <person name="Maeda T."/>
            <person name="Takahashi S."/>
            <person name="Yoshida T."/>
            <person name="Shimamura S."/>
            <person name="Takaki Y."/>
            <person name="Nagai Y."/>
            <person name="Toyoda A."/>
            <person name="Suzuki Y."/>
            <person name="Arimoto A."/>
            <person name="Ishii H."/>
            <person name="Satoh N."/>
            <person name="Nishiyama T."/>
            <person name="Hasebe M."/>
            <person name="Maruyama T."/>
            <person name="Minagawa J."/>
            <person name="Obokata J."/>
            <person name="Shigenobu S."/>
        </authorList>
    </citation>
    <scope>NUCLEOTIDE SEQUENCE [LARGE SCALE GENOMIC DNA]</scope>
</reference>
<feature type="transmembrane region" description="Helical" evidence="6">
    <location>
        <begin position="1069"/>
        <end position="1089"/>
    </location>
</feature>
<dbReference type="InterPro" id="IPR000832">
    <property type="entry name" value="GPCR_2_secretin-like"/>
</dbReference>
<evidence type="ECO:0000259" key="8">
    <source>
        <dbReference type="PROSITE" id="PS50261"/>
    </source>
</evidence>
<evidence type="ECO:0000256" key="5">
    <source>
        <dbReference type="SAM" id="MobiDB-lite"/>
    </source>
</evidence>
<keyword evidence="2 6" id="KW-0812">Transmembrane</keyword>
<feature type="transmembrane region" description="Helical" evidence="6">
    <location>
        <begin position="869"/>
        <end position="893"/>
    </location>
</feature>
<dbReference type="PROSITE" id="PS50261">
    <property type="entry name" value="G_PROTEIN_RECEP_F2_4"/>
    <property type="match status" value="1"/>
</dbReference>
<evidence type="ECO:0000256" key="3">
    <source>
        <dbReference type="ARBA" id="ARBA00022989"/>
    </source>
</evidence>
<evidence type="ECO:0000313" key="9">
    <source>
        <dbReference type="EMBL" id="GFO38210.1"/>
    </source>
</evidence>
<keyword evidence="9" id="KW-0675">Receptor</keyword>
<dbReference type="InterPro" id="IPR053231">
    <property type="entry name" value="GPCR_LN-TM7"/>
</dbReference>
<feature type="transmembrane region" description="Helical" evidence="6">
    <location>
        <begin position="977"/>
        <end position="1001"/>
    </location>
</feature>
<feature type="chain" id="PRO_5043573617" evidence="7">
    <location>
        <begin position="28"/>
        <end position="1316"/>
    </location>
</feature>
<comment type="subcellular location">
    <subcellularLocation>
        <location evidence="1">Membrane</location>
        <topology evidence="1">Multi-pass membrane protein</topology>
    </subcellularLocation>
</comment>
<keyword evidence="10" id="KW-1185">Reference proteome</keyword>
<protein>
    <submittedName>
        <fullName evidence="9">G-protein coupled receptor mth</fullName>
    </submittedName>
</protein>
<evidence type="ECO:0000256" key="1">
    <source>
        <dbReference type="ARBA" id="ARBA00004141"/>
    </source>
</evidence>
<keyword evidence="4 6" id="KW-0472">Membrane</keyword>
<dbReference type="GO" id="GO:0016020">
    <property type="term" value="C:membrane"/>
    <property type="evidence" value="ECO:0007669"/>
    <property type="project" value="UniProtKB-SubCell"/>
</dbReference>
<feature type="compositionally biased region" description="Polar residues" evidence="5">
    <location>
        <begin position="310"/>
        <end position="319"/>
    </location>
</feature>
<dbReference type="GO" id="GO:0007166">
    <property type="term" value="P:cell surface receptor signaling pathway"/>
    <property type="evidence" value="ECO:0007669"/>
    <property type="project" value="InterPro"/>
</dbReference>
<accession>A0AAV4D2B9</accession>
<dbReference type="Gene3D" id="1.20.1070.10">
    <property type="entry name" value="Rhodopsin 7-helix transmembrane proteins"/>
    <property type="match status" value="1"/>
</dbReference>
<dbReference type="CDD" id="cd15039">
    <property type="entry name" value="7tmB3_Methuselah-like"/>
    <property type="match status" value="1"/>
</dbReference>
<feature type="signal peptide" evidence="7">
    <location>
        <begin position="1"/>
        <end position="27"/>
    </location>
</feature>
<name>A0AAV4D2B9_9GAST</name>
<proteinExistence type="predicted"/>
<feature type="region of interest" description="Disordered" evidence="5">
    <location>
        <begin position="1198"/>
        <end position="1238"/>
    </location>
</feature>
<comment type="caution">
    <text evidence="9">The sequence shown here is derived from an EMBL/GenBank/DDBJ whole genome shotgun (WGS) entry which is preliminary data.</text>
</comment>
<dbReference type="EMBL" id="BLXT01007309">
    <property type="protein sequence ID" value="GFO38210.1"/>
    <property type="molecule type" value="Genomic_DNA"/>
</dbReference>
<feature type="region of interest" description="Disordered" evidence="5">
    <location>
        <begin position="291"/>
        <end position="319"/>
    </location>
</feature>
<dbReference type="PANTHER" id="PTHR45902:SF1">
    <property type="entry name" value="LATROPHILIN RECEPTOR-LIKE PROTEIN A"/>
    <property type="match status" value="1"/>
</dbReference>
<evidence type="ECO:0000313" key="10">
    <source>
        <dbReference type="Proteomes" id="UP000735302"/>
    </source>
</evidence>
<feature type="region of interest" description="Disordered" evidence="5">
    <location>
        <begin position="1158"/>
        <end position="1183"/>
    </location>
</feature>
<feature type="compositionally biased region" description="Basic and acidic residues" evidence="5">
    <location>
        <begin position="1172"/>
        <end position="1181"/>
    </location>
</feature>
<dbReference type="Proteomes" id="UP000735302">
    <property type="component" value="Unassembled WGS sequence"/>
</dbReference>
<evidence type="ECO:0000256" key="2">
    <source>
        <dbReference type="ARBA" id="ARBA00022692"/>
    </source>
</evidence>
<evidence type="ECO:0000256" key="6">
    <source>
        <dbReference type="SAM" id="Phobius"/>
    </source>
</evidence>
<evidence type="ECO:0000256" key="7">
    <source>
        <dbReference type="SAM" id="SignalP"/>
    </source>
</evidence>
<feature type="transmembrane region" description="Helical" evidence="6">
    <location>
        <begin position="1021"/>
        <end position="1049"/>
    </location>
</feature>
<keyword evidence="3 6" id="KW-1133">Transmembrane helix</keyword>
<feature type="transmembrane region" description="Helical" evidence="6">
    <location>
        <begin position="905"/>
        <end position="924"/>
    </location>
</feature>
<dbReference type="Pfam" id="PF00002">
    <property type="entry name" value="7tm_2"/>
    <property type="match status" value="1"/>
</dbReference>
<dbReference type="InterPro" id="IPR017981">
    <property type="entry name" value="GPCR_2-like_7TM"/>
</dbReference>
<sequence length="1316" mass="149355">MMIELYCTKILVPLLLVQLQFTMLTVAKETDKQTEKPIVKTVLTPLPEDAVLWENVTANQEDFLAVEDVFIVNISDSRMRWRASLSSNFSSDSASNFTKVHHKRVRTSFLSNFSSDSSNGLTVYNKNTSAFFLSNVSSDFFANSTDIFNNEFIIQEEKELKTLEEPEMSLNISIVEEISEPIEIVYDQSQRFEGNFLYWDKAMFTPEQYQMSVCRKTCINGEPAELYTFNCPTIACYNCICDRPRCEIYGICCPEDPTGLVFPELYEKKKEEEEEEEEILGAAIELNQYPHINDQDSRNNNPDKDHETKSQLGPETNSSAVESARKLKCSLNSKPYIFVQSCPSDYNKSQIKKLCEEDHQPGADTTLDLIAKAVDIETNVLYYNKYCAQCNGVFTSSQWDVTIHCVSYLSTYQATTMDQLLTYSLRSNSGCLVEQSPKRSDFSSDLLCDHIWFEEPIDRCNVTGLWSDYDEDVVHACQTVEGRAFRVRHEPYGYLNEPVGLYKNVFCAICNTRNYPRYGDCSDTLGRSIVGENNKPPRLFSFLLGFGRRSRGSFPVFRSSLTFSSCAEAEWPAPDGSCMPVHCSPGKTLQSNSCVTALDIRGLGYNLQIWFELAENQTDAFPEYINGPPAKLANTILREKLESFFEQLSFEYNVESGAATLEEPQYLPQSPGHYKFDPPAALWLIASFETLTEYSRDWIERSLVDMFIENTLQLNYESFQVDYQPKVHFGKSPYVSLCLKEGSRCYMQRYERFNNYESAFRQTHLYLNVTALFTCPYIQFSQSMFTFHEQENATFLARTVVTLTLGGASIIFSDDHELNHLSINADGTLSVCRDTLDSKLKDYVAKEREEFNSSRTFRSKLDEGTKAQYYLTLTCLCLSMLCLIFTLFTYIRFRVLRTAAGMNNIFLCASLLSAQASLLASVHVSGPKTLCTILGVVTHFLWLWMFAWTFICCFHMFRVFTAKTRNTCTDKSQSNAFAGTVVFSCLFPTVIVCTVMGVSHLTSGGRRTGYGHESCYLDSSLLKGLAMALPLCLISIANLVFFAITVTKIHNVRKLQSHNTVKKEDRKNLYIYIKLSTITGSFWLIQILAEALDSDILRFVAITANGLQGTFIFISYICNKRVLNLCLQSIGFKQNPLTTSENLRGTAVTSVGALTAQAREAKNPDRPSTISIDEKENRRLENNQARRFSVRSTSFDRKYDTTSSRSSGVHSGQDEGCAIDEDVQSDSDGQNGDCDKNIHGEKNWLESKAYVESEGTKDFSKWVESETQQRRICEFVVNEAHFLEHEDDTTNKTDLEIYNDGETITTDDVVLTTNNM</sequence>
<gene>
    <name evidence="9" type="ORF">PoB_006471500</name>
</gene>
<feature type="transmembrane region" description="Helical" evidence="6">
    <location>
        <begin position="1095"/>
        <end position="1118"/>
    </location>
</feature>
<dbReference type="PANTHER" id="PTHR45902">
    <property type="entry name" value="LATROPHILIN RECEPTOR-LIKE PROTEIN A"/>
    <property type="match status" value="1"/>
</dbReference>